<dbReference type="GO" id="GO:0000289">
    <property type="term" value="P:nuclear-transcribed mRNA poly(A) tail shortening"/>
    <property type="evidence" value="ECO:0007669"/>
    <property type="project" value="UniProtKB-UniRule"/>
</dbReference>
<dbReference type="InterPro" id="IPR038765">
    <property type="entry name" value="Papain-like_cys_pep_sf"/>
</dbReference>
<evidence type="ECO:0000256" key="4">
    <source>
        <dbReference type="ARBA" id="ARBA00022664"/>
    </source>
</evidence>
<dbReference type="GO" id="GO:0031251">
    <property type="term" value="C:PAN complex"/>
    <property type="evidence" value="ECO:0007669"/>
    <property type="project" value="UniProtKB-UniRule"/>
</dbReference>
<dbReference type="InterPro" id="IPR028889">
    <property type="entry name" value="USP"/>
</dbReference>
<dbReference type="InterPro" id="IPR050785">
    <property type="entry name" value="PAN2-PAN3_catalytic_subunit"/>
</dbReference>
<reference evidence="13" key="1">
    <citation type="submission" date="2013-07" db="EMBL/GenBank/DDBJ databases">
        <authorList>
            <consortium name="The Broad Institute Genome Sequencing Platform"/>
            <person name="Cuomo C."/>
            <person name="Litvintseva A."/>
            <person name="Chen Y."/>
            <person name="Heitman J."/>
            <person name="Sun S."/>
            <person name="Springer D."/>
            <person name="Dromer F."/>
            <person name="Young S.K."/>
            <person name="Zeng Q."/>
            <person name="Gargeya S."/>
            <person name="Fitzgerald M."/>
            <person name="Abouelleil A."/>
            <person name="Alvarado L."/>
            <person name="Berlin A.M."/>
            <person name="Chapman S.B."/>
            <person name="Dewar J."/>
            <person name="Goldberg J."/>
            <person name="Griggs A."/>
            <person name="Gujja S."/>
            <person name="Hansen M."/>
            <person name="Howarth C."/>
            <person name="Imamovic A."/>
            <person name="Larimer J."/>
            <person name="McCowan C."/>
            <person name="Murphy C."/>
            <person name="Pearson M."/>
            <person name="Priest M."/>
            <person name="Roberts A."/>
            <person name="Saif S."/>
            <person name="Shea T."/>
            <person name="Sykes S."/>
            <person name="Wortman J."/>
            <person name="Nusbaum C."/>
            <person name="Birren B."/>
        </authorList>
    </citation>
    <scope>NUCLEOTIDE SEQUENCE</scope>
    <source>
        <strain evidence="13">CBS 10117</strain>
    </source>
</reference>
<feature type="domain" description="USP" evidence="12">
    <location>
        <begin position="539"/>
        <end position="887"/>
    </location>
</feature>
<organism evidence="13 14">
    <name type="scientific">Kwoniella dejecticola CBS 10117</name>
    <dbReference type="NCBI Taxonomy" id="1296121"/>
    <lineage>
        <taxon>Eukaryota</taxon>
        <taxon>Fungi</taxon>
        <taxon>Dikarya</taxon>
        <taxon>Basidiomycota</taxon>
        <taxon>Agaricomycotina</taxon>
        <taxon>Tremellomycetes</taxon>
        <taxon>Tremellales</taxon>
        <taxon>Cryptococcaceae</taxon>
        <taxon>Kwoniella</taxon>
    </lineage>
</organism>
<dbReference type="Pfam" id="PF13423">
    <property type="entry name" value="UCH_1"/>
    <property type="match status" value="1"/>
</dbReference>
<comment type="activity regulation">
    <text evidence="9">Positively regulated by the regulatory subunit PAN3.</text>
</comment>
<dbReference type="PROSITE" id="PS50235">
    <property type="entry name" value="USP_3"/>
    <property type="match status" value="1"/>
</dbReference>
<dbReference type="SUPFAM" id="SSF54001">
    <property type="entry name" value="Cysteine proteinases"/>
    <property type="match status" value="1"/>
</dbReference>
<feature type="region of interest" description="Disordered" evidence="11">
    <location>
        <begin position="444"/>
        <end position="505"/>
    </location>
</feature>
<comment type="subcellular location">
    <subcellularLocation>
        <location evidence="1 9">Cytoplasm</location>
    </subcellularLocation>
</comment>
<feature type="compositionally biased region" description="Basic and acidic residues" evidence="11">
    <location>
        <begin position="468"/>
        <end position="484"/>
    </location>
</feature>
<dbReference type="EC" id="3.1.13.4" evidence="9"/>
<evidence type="ECO:0000256" key="3">
    <source>
        <dbReference type="ARBA" id="ARBA00022574"/>
    </source>
</evidence>
<evidence type="ECO:0000313" key="13">
    <source>
        <dbReference type="EMBL" id="WWC59052.1"/>
    </source>
</evidence>
<feature type="compositionally biased region" description="Polar residues" evidence="11">
    <location>
        <begin position="456"/>
        <end position="465"/>
    </location>
</feature>
<dbReference type="SUPFAM" id="SSF50978">
    <property type="entry name" value="WD40 repeat-like"/>
    <property type="match status" value="1"/>
</dbReference>
<dbReference type="InterPro" id="IPR036322">
    <property type="entry name" value="WD40_repeat_dom_sf"/>
</dbReference>
<comment type="domain">
    <text evidence="9">The linker, or PAN3 interaction domain (PID), between the WD40 repeats and the pseudo-UCH domain mediates interaction with PAN3.</text>
</comment>
<comment type="catalytic activity">
    <reaction evidence="9">
        <text>Exonucleolytic cleavage of poly(A) to 5'-AMP.</text>
        <dbReference type="EC" id="3.1.13.4"/>
    </reaction>
</comment>
<dbReference type="InterPro" id="IPR012337">
    <property type="entry name" value="RNaseH-like_sf"/>
</dbReference>
<dbReference type="GO" id="GO:0003676">
    <property type="term" value="F:nucleic acid binding"/>
    <property type="evidence" value="ECO:0007669"/>
    <property type="project" value="InterPro"/>
</dbReference>
<dbReference type="SMART" id="SM00479">
    <property type="entry name" value="EXOIII"/>
    <property type="match status" value="1"/>
</dbReference>
<comment type="similarity">
    <text evidence="9">Belongs to the peptidase C19 family. PAN2 subfamily.</text>
</comment>
<feature type="repeat" description="WD" evidence="10">
    <location>
        <begin position="308"/>
        <end position="332"/>
    </location>
</feature>
<comment type="caution">
    <text evidence="9">Lacks conserved residue(s) required for the propagation of feature annotation.</text>
</comment>
<dbReference type="SMART" id="SM00320">
    <property type="entry name" value="WD40"/>
    <property type="match status" value="2"/>
</dbReference>
<dbReference type="EMBL" id="CP144531">
    <property type="protein sequence ID" value="WWC59052.1"/>
    <property type="molecule type" value="Genomic_DNA"/>
</dbReference>
<comment type="domain">
    <text evidence="9">Contains a pseudo-UCH domain. This ubiquitin C-terminal hydrolase (UCH)-like or ubiquitin specific protease (USP)-like domain is predicted to be catalytically inactive because it lacks the active site catalytic triad characteristic of thiol proteases, with residues at the equivalent structural positions that are incompatible with catalysis, and it cannot bind ubiquitin. It functions as a structural scaffold for intra- and intermolecular interactions in the complex.</text>
</comment>
<dbReference type="InterPro" id="IPR028881">
    <property type="entry name" value="PAN2_UCH_dom"/>
</dbReference>
<feature type="binding site" evidence="9">
    <location>
        <position position="1104"/>
    </location>
    <ligand>
        <name>a divalent metal cation</name>
        <dbReference type="ChEBI" id="CHEBI:60240"/>
        <note>catalytic</note>
    </ligand>
</feature>
<feature type="region of interest" description="Disordered" evidence="11">
    <location>
        <begin position="1142"/>
        <end position="1281"/>
    </location>
</feature>
<evidence type="ECO:0000256" key="6">
    <source>
        <dbReference type="ARBA" id="ARBA00022723"/>
    </source>
</evidence>
<dbReference type="FunFam" id="3.30.420.10:FF:000028">
    <property type="entry name" value="PAN2-PAN3 deadenylation complex catalytic subunit PAN2"/>
    <property type="match status" value="1"/>
</dbReference>
<dbReference type="SUPFAM" id="SSF53098">
    <property type="entry name" value="Ribonuclease H-like"/>
    <property type="match status" value="1"/>
</dbReference>
<feature type="compositionally biased region" description="Low complexity" evidence="11">
    <location>
        <begin position="1268"/>
        <end position="1281"/>
    </location>
</feature>
<proteinExistence type="inferred from homology"/>
<reference evidence="13" key="2">
    <citation type="submission" date="2024-02" db="EMBL/GenBank/DDBJ databases">
        <title>Comparative genomics of Cryptococcus and Kwoniella reveals pathogenesis evolution and contrasting modes of karyotype evolution via chromosome fusion or intercentromeric recombination.</title>
        <authorList>
            <person name="Coelho M.A."/>
            <person name="David-Palma M."/>
            <person name="Shea T."/>
            <person name="Bowers K."/>
            <person name="McGinley-Smith S."/>
            <person name="Mohammad A.W."/>
            <person name="Gnirke A."/>
            <person name="Yurkov A.M."/>
            <person name="Nowrousian M."/>
            <person name="Sun S."/>
            <person name="Cuomo C.A."/>
            <person name="Heitman J."/>
        </authorList>
    </citation>
    <scope>NUCLEOTIDE SEQUENCE</scope>
    <source>
        <strain evidence="13">CBS 10117</strain>
    </source>
</reference>
<protein>
    <recommendedName>
        <fullName evidence="9">PAN2-PAN3 deadenylation complex catalytic subunit PAN2</fullName>
        <ecNumber evidence="9">3.1.13.4</ecNumber>
    </recommendedName>
    <alternativeName>
        <fullName evidence="9">PAB1P-dependent poly(A)-specific ribonuclease</fullName>
    </alternativeName>
    <alternativeName>
        <fullName evidence="9">Poly(A)-nuclease deadenylation complex subunit 2</fullName>
        <shortName evidence="9">PAN deadenylation complex subunit 2</shortName>
    </alternativeName>
</protein>
<evidence type="ECO:0000256" key="10">
    <source>
        <dbReference type="PROSITE-ProRule" id="PRU00221"/>
    </source>
</evidence>
<keyword evidence="3 10" id="KW-0853">WD repeat</keyword>
<dbReference type="InterPro" id="IPR013520">
    <property type="entry name" value="Ribonucl_H"/>
</dbReference>
<evidence type="ECO:0000313" key="14">
    <source>
        <dbReference type="Proteomes" id="UP000078595"/>
    </source>
</evidence>
<feature type="binding site" evidence="9">
    <location>
        <position position="1051"/>
    </location>
    <ligand>
        <name>a divalent metal cation</name>
        <dbReference type="ChEBI" id="CHEBI:60240"/>
        <note>catalytic</note>
    </ligand>
</feature>
<dbReference type="CDD" id="cd06143">
    <property type="entry name" value="PAN2_exo"/>
    <property type="match status" value="1"/>
</dbReference>
<dbReference type="GO" id="GO:0004535">
    <property type="term" value="F:poly(A)-specific ribonuclease activity"/>
    <property type="evidence" value="ECO:0007669"/>
    <property type="project" value="UniProtKB-UniRule"/>
</dbReference>
<keyword evidence="14" id="KW-1185">Reference proteome</keyword>
<dbReference type="InterPro" id="IPR030843">
    <property type="entry name" value="PAN2"/>
</dbReference>
<keyword evidence="7 9" id="KW-0378">Hydrolase</keyword>
<dbReference type="GO" id="GO:0006397">
    <property type="term" value="P:mRNA processing"/>
    <property type="evidence" value="ECO:0007669"/>
    <property type="project" value="UniProtKB-KW"/>
</dbReference>
<dbReference type="Gene3D" id="3.90.70.10">
    <property type="entry name" value="Cysteine proteinases"/>
    <property type="match status" value="1"/>
</dbReference>
<evidence type="ECO:0000256" key="9">
    <source>
        <dbReference type="HAMAP-Rule" id="MF_03182"/>
    </source>
</evidence>
<dbReference type="InterPro" id="IPR048841">
    <property type="entry name" value="PAN2_N"/>
</dbReference>
<evidence type="ECO:0000256" key="2">
    <source>
        <dbReference type="ARBA" id="ARBA00022490"/>
    </source>
</evidence>
<keyword evidence="5 9" id="KW-0540">Nuclease</keyword>
<comment type="function">
    <text evidence="9">Catalytic subunit of the poly(A)-nuclease (PAN) deadenylation complex, one of two cytoplasmic mRNA deadenylases involved in mRNA turnover. PAN specifically shortens poly(A) tails of RNA and the activity is stimulated by poly(A)-binding protein PAB1. PAN deadenylation is followed by rapid degradation of the shortened mRNA tails by the CCR4-NOT complex. Deadenylated mRNAs are then degraded by two alternative mechanisms, namely exosome-mediated 3'-5' exonucleolytic degradation, or deadenlyation-dependent mRNA decaping and subsequent 5'-3' exonucleolytic degradation by XRN1. May also be involved in post-transcriptional maturation of mRNA poly(A) tails.</text>
</comment>
<comment type="subunit">
    <text evidence="9">Forms a heterotrimer with an asymmetric homodimer of the regulatory subunit PAN3 to form the poly(A)-nuclease (PAN) deadenylation complex.</text>
</comment>
<dbReference type="GO" id="GO:0000932">
    <property type="term" value="C:P-body"/>
    <property type="evidence" value="ECO:0007669"/>
    <property type="project" value="TreeGrafter"/>
</dbReference>
<evidence type="ECO:0000259" key="12">
    <source>
        <dbReference type="PROSITE" id="PS50235"/>
    </source>
</evidence>
<evidence type="ECO:0000256" key="8">
    <source>
        <dbReference type="ARBA" id="ARBA00022839"/>
    </source>
</evidence>
<dbReference type="PANTHER" id="PTHR15728">
    <property type="entry name" value="DEADENYLATION COMPLEX CATALYTIC SUBUNIT PAN2"/>
    <property type="match status" value="1"/>
</dbReference>
<dbReference type="Pfam" id="PF20770">
    <property type="entry name" value="PAN2_N"/>
    <property type="match status" value="1"/>
</dbReference>
<evidence type="ECO:0000256" key="5">
    <source>
        <dbReference type="ARBA" id="ARBA00022722"/>
    </source>
</evidence>
<keyword evidence="6 9" id="KW-0479">Metal-binding</keyword>
<gene>
    <name evidence="9" type="primary">PAN2</name>
    <name evidence="13" type="ORF">I303_101599</name>
</gene>
<feature type="compositionally biased region" description="Low complexity" evidence="11">
    <location>
        <begin position="1175"/>
        <end position="1197"/>
    </location>
</feature>
<dbReference type="HAMAP" id="MF_03182">
    <property type="entry name" value="PAN2"/>
    <property type="match status" value="1"/>
</dbReference>
<evidence type="ECO:0000256" key="11">
    <source>
        <dbReference type="SAM" id="MobiDB-lite"/>
    </source>
</evidence>
<sequence length="1281" mass="141306">MTYNPLHLLPLPPQSIDPKPVPTTIEFDSFSDTLWLGTSSGTVTALCTPLSLTRNVQFPAHGARSNLPSANGFMGGALLGMGMGMNMGVKEIRITDRDVWTLAEGGIGGRMRGGRAKWTVSDPTRSLRTMTPNPTNSHEVLAGGNGQMILANTSRGEIVRRIESNEASIVKMAPSSSNRAVLSASLSGQINLLDPRTAYKSLNTIIPVQAHTGGLSGADVQGNLVCTWGWTHMQGHPMPDPLVKIYDIRTLRPLPPISFPAGPAFALLHPTDPSKLVISSQQGMLQSVDMSGGSAASTFQQLDVNSYVTSMALSPRGDYLAFGDADGHLHLWTQYDTGETAQLDENGQMVLPTFNGYEGIKPEWPDQADTLPPIVWEETTPLNLIGMPYYSEALLSNFPPDLYATEFSPFYNPPLPVPTTVLNSMKMVDFVGYATTPKELKGKRYVIPSRPGAGKNVNNTTNGHSLSGRRDSEPRFRSEKDKKNKQSKKPNRRNSTDDRDEAEEGDGEIPKYYRKVEIKYSKFGIEDFDFEYYNRTTYSGLETDILNSYTNALLQAIHYILPIRKVATAHICVDCKKEHCLLCEAGFLFRMLEDAKGRNCQASNFSRAFSATPQASALGLMDDNDKSTAPYGSLIQNFNRWLLSTFSNESIVEGDTFNVRTKSIGDLSLDKEKNTVSAIDQVLGLQIKTTNTCRSCGFVSARDTTLHAVDLIHPKKTTVPVKFDDLLRSSIFRENTTKAVCSNCKSFTPLDSKRSFSPDLQNPLPPILSVNTMMNSSELYEHWKTDKSSDRFLQPIVTLEGNDTEKSEYEVKSLVVQIQEDENTPAHLVSFVKVPGEENEPTNETGMATESNWIMFNDFLVRQVTEDEVFTFPGQWKVPSVIILQRIDTDSLLDLSGLPKSIDPSVLLKDVSIAWNRRNALIKHTVFTPSELPTPGTLVAIDAEFVALQQEEMEFRSDGTKNILRPSHMSLARVSVLRGQGEKEGVPFIDDYIHTSETVVDYLTEFSGIKAGDLDPNNSPHTLVPLKVAYKKLRLLVDLGCIFIGHGLAKDFRTINIFIPSEQVMDTVHIFTIPGRQRKLSLKFLAWYLLKKDIQTNSHDSIEDSKFALLLYKLYREYVERDDDGDEFRALMDNVFNEGHKLGFKPPAERPASPSSNPTAFPPLRAQNTSASTFSPSANTNAITTNTNTTSTSTPNTPRQPRSRKSSNKNTHNSNGNNNNSNSTSNQSSWSGNNEEQGGNGNGNGSSNGNAGRGRGRGRGKAQGQGQGPSQTQSRSQRSTP</sequence>
<dbReference type="InterPro" id="IPR001680">
    <property type="entry name" value="WD40_rpt"/>
</dbReference>
<feature type="binding site" evidence="9">
    <location>
        <position position="944"/>
    </location>
    <ligand>
        <name>a divalent metal cation</name>
        <dbReference type="ChEBI" id="CHEBI:60240"/>
        <note>catalytic</note>
    </ligand>
</feature>
<feature type="compositionally biased region" description="Low complexity" evidence="11">
    <location>
        <begin position="1208"/>
        <end position="1237"/>
    </location>
</feature>
<evidence type="ECO:0000256" key="7">
    <source>
        <dbReference type="ARBA" id="ARBA00022801"/>
    </source>
</evidence>
<evidence type="ECO:0000256" key="1">
    <source>
        <dbReference type="ARBA" id="ARBA00004496"/>
    </source>
</evidence>
<name>A0AAJ8KIN1_9TREE</name>
<comment type="cofactor">
    <cofactor evidence="9">
        <name>a divalent metal cation</name>
        <dbReference type="ChEBI" id="CHEBI:60240"/>
    </cofactor>
    <text evidence="9">Binds 2 metal cations per subunit in the catalytic exonuclease domain.</text>
</comment>
<keyword evidence="8 9" id="KW-0269">Exonuclease</keyword>
<dbReference type="PANTHER" id="PTHR15728:SF0">
    <property type="entry name" value="PAN2-PAN3 DEADENYLATION COMPLEX CATALYTIC SUBUNIT PAN2"/>
    <property type="match status" value="1"/>
</dbReference>
<keyword evidence="2 9" id="KW-0963">Cytoplasm</keyword>
<dbReference type="InterPro" id="IPR015943">
    <property type="entry name" value="WD40/YVTN_repeat-like_dom_sf"/>
</dbReference>
<dbReference type="Gene3D" id="3.30.420.10">
    <property type="entry name" value="Ribonuclease H-like superfamily/Ribonuclease H"/>
    <property type="match status" value="1"/>
</dbReference>
<dbReference type="InterPro" id="IPR036397">
    <property type="entry name" value="RNaseH_sf"/>
</dbReference>
<dbReference type="Gene3D" id="2.130.10.10">
    <property type="entry name" value="YVTN repeat-like/Quinoprotein amine dehydrogenase"/>
    <property type="match status" value="1"/>
</dbReference>
<dbReference type="Proteomes" id="UP000078595">
    <property type="component" value="Chromosome 2"/>
</dbReference>
<feature type="binding site" evidence="9">
    <location>
        <position position="942"/>
    </location>
    <ligand>
        <name>a divalent metal cation</name>
        <dbReference type="ChEBI" id="CHEBI:60240"/>
        <note>catalytic</note>
    </ligand>
</feature>
<keyword evidence="4 9" id="KW-0507">mRNA processing</keyword>
<dbReference type="PROSITE" id="PS50082">
    <property type="entry name" value="WD_REPEATS_2"/>
    <property type="match status" value="1"/>
</dbReference>
<dbReference type="Pfam" id="PF00929">
    <property type="entry name" value="RNase_T"/>
    <property type="match status" value="1"/>
</dbReference>
<dbReference type="GO" id="GO:0046872">
    <property type="term" value="F:metal ion binding"/>
    <property type="evidence" value="ECO:0007669"/>
    <property type="project" value="UniProtKB-KW"/>
</dbReference>
<accession>A0AAJ8KIN1</accession>